<evidence type="ECO:0000313" key="2">
    <source>
        <dbReference type="EMBL" id="GIE25988.1"/>
    </source>
</evidence>
<feature type="compositionally biased region" description="Basic and acidic residues" evidence="1">
    <location>
        <begin position="95"/>
        <end position="110"/>
    </location>
</feature>
<protein>
    <submittedName>
        <fullName evidence="2">Uncharacterized protein</fullName>
    </submittedName>
</protein>
<feature type="compositionally biased region" description="Low complexity" evidence="1">
    <location>
        <begin position="187"/>
        <end position="204"/>
    </location>
</feature>
<evidence type="ECO:0000313" key="3">
    <source>
        <dbReference type="Proteomes" id="UP000603200"/>
    </source>
</evidence>
<sequence length="236" mass="24549">MLSSQIQNDDELAAYVSQLAEPMRGGSLGEGERALHGQREVATLVEQGRVGERVPGAALGAGGEDDAAFRGPRVGDGDDAVRGPGEFDELGQDSGPRDVERAVDAGRDEPTDAIGEPRPVRNGLDPEVTQEGVIALAGGADDNEPVGTRELGRGKADTRRAVDALKAAPGGVVLINGVAGGSRRLRAPGCGSASARPPAPASRRPAARRAGRTRQTEALSYTHRNTKWGVSPHLFR</sequence>
<proteinExistence type="predicted"/>
<dbReference type="Proteomes" id="UP000603200">
    <property type="component" value="Unassembled WGS sequence"/>
</dbReference>
<reference evidence="2 3" key="1">
    <citation type="submission" date="2021-01" db="EMBL/GenBank/DDBJ databases">
        <title>Whole genome shotgun sequence of Actinoplanes humidus NBRC 14915.</title>
        <authorList>
            <person name="Komaki H."/>
            <person name="Tamura T."/>
        </authorList>
    </citation>
    <scope>NUCLEOTIDE SEQUENCE [LARGE SCALE GENOMIC DNA]</scope>
    <source>
        <strain evidence="2 3">NBRC 14915</strain>
    </source>
</reference>
<organism evidence="2 3">
    <name type="scientific">Winogradskya humida</name>
    <dbReference type="NCBI Taxonomy" id="113566"/>
    <lineage>
        <taxon>Bacteria</taxon>
        <taxon>Bacillati</taxon>
        <taxon>Actinomycetota</taxon>
        <taxon>Actinomycetes</taxon>
        <taxon>Micromonosporales</taxon>
        <taxon>Micromonosporaceae</taxon>
        <taxon>Winogradskya</taxon>
    </lineage>
</organism>
<feature type="region of interest" description="Disordered" evidence="1">
    <location>
        <begin position="55"/>
        <end position="157"/>
    </location>
</feature>
<feature type="region of interest" description="Disordered" evidence="1">
    <location>
        <begin position="183"/>
        <end position="236"/>
    </location>
</feature>
<dbReference type="EMBL" id="BOMN01000131">
    <property type="protein sequence ID" value="GIE25988.1"/>
    <property type="molecule type" value="Genomic_DNA"/>
</dbReference>
<gene>
    <name evidence="2" type="ORF">Ahu01nite_090900</name>
</gene>
<accession>A0ABQ4A5U7</accession>
<evidence type="ECO:0000256" key="1">
    <source>
        <dbReference type="SAM" id="MobiDB-lite"/>
    </source>
</evidence>
<comment type="caution">
    <text evidence="2">The sequence shown here is derived from an EMBL/GenBank/DDBJ whole genome shotgun (WGS) entry which is preliminary data.</text>
</comment>
<name>A0ABQ4A5U7_9ACTN</name>
<keyword evidence="3" id="KW-1185">Reference proteome</keyword>